<evidence type="ECO:0008006" key="3">
    <source>
        <dbReference type="Google" id="ProtNLM"/>
    </source>
</evidence>
<dbReference type="AlphaFoldDB" id="A0A8J2KHP9"/>
<protein>
    <recommendedName>
        <fullName evidence="3">Mitochondrial brown fat uncoupling protein 1</fullName>
    </recommendedName>
</protein>
<comment type="caution">
    <text evidence="1">The sequence shown here is derived from an EMBL/GenBank/DDBJ whole genome shotgun (WGS) entry which is preliminary data.</text>
</comment>
<sequence>RDTIKNWGFDRLHCSVVLDNRIKLNKMKSDNFTGAFQELPVPTKLLTAGLAACFADFVSFPLDTAKVRLQVSRI</sequence>
<gene>
    <name evidence="1" type="ORF">AFUS01_LOCUS25379</name>
</gene>
<reference evidence="1" key="1">
    <citation type="submission" date="2021-06" db="EMBL/GenBank/DDBJ databases">
        <authorList>
            <person name="Hodson N. C."/>
            <person name="Mongue J. A."/>
            <person name="Jaron S. K."/>
        </authorList>
    </citation>
    <scope>NUCLEOTIDE SEQUENCE</scope>
</reference>
<accession>A0A8J2KHP9</accession>
<organism evidence="1 2">
    <name type="scientific">Allacma fusca</name>
    <dbReference type="NCBI Taxonomy" id="39272"/>
    <lineage>
        <taxon>Eukaryota</taxon>
        <taxon>Metazoa</taxon>
        <taxon>Ecdysozoa</taxon>
        <taxon>Arthropoda</taxon>
        <taxon>Hexapoda</taxon>
        <taxon>Collembola</taxon>
        <taxon>Symphypleona</taxon>
        <taxon>Sminthuridae</taxon>
        <taxon>Allacma</taxon>
    </lineage>
</organism>
<dbReference type="Pfam" id="PF00153">
    <property type="entry name" value="Mito_carr"/>
    <property type="match status" value="1"/>
</dbReference>
<proteinExistence type="predicted"/>
<feature type="non-terminal residue" evidence="1">
    <location>
        <position position="1"/>
    </location>
</feature>
<keyword evidence="2" id="KW-1185">Reference proteome</keyword>
<dbReference type="Proteomes" id="UP000708208">
    <property type="component" value="Unassembled WGS sequence"/>
</dbReference>
<dbReference type="OrthoDB" id="756301at2759"/>
<evidence type="ECO:0000313" key="1">
    <source>
        <dbReference type="EMBL" id="CAG7786830.1"/>
    </source>
</evidence>
<dbReference type="InterPro" id="IPR018108">
    <property type="entry name" value="MCP_transmembrane"/>
</dbReference>
<evidence type="ECO:0000313" key="2">
    <source>
        <dbReference type="Proteomes" id="UP000708208"/>
    </source>
</evidence>
<dbReference type="EMBL" id="CAJVCH010327184">
    <property type="protein sequence ID" value="CAG7786830.1"/>
    <property type="molecule type" value="Genomic_DNA"/>
</dbReference>
<name>A0A8J2KHP9_9HEXA</name>